<organism evidence="6 7">
    <name type="scientific">Paracidovorax wautersii</name>
    <dbReference type="NCBI Taxonomy" id="1177982"/>
    <lineage>
        <taxon>Bacteria</taxon>
        <taxon>Pseudomonadati</taxon>
        <taxon>Pseudomonadota</taxon>
        <taxon>Betaproteobacteria</taxon>
        <taxon>Burkholderiales</taxon>
        <taxon>Comamonadaceae</taxon>
        <taxon>Paracidovorax</taxon>
    </lineage>
</organism>
<dbReference type="PANTHER" id="PTHR36926:SF1">
    <property type="entry name" value="COLICIN V PRODUCTION PROTEIN"/>
    <property type="match status" value="1"/>
</dbReference>
<name>A0A1I1ZLG9_9BURK</name>
<gene>
    <name evidence="6" type="ORF">SAMN04489711_101208</name>
</gene>
<keyword evidence="2 5" id="KW-0812">Transmembrane</keyword>
<keyword evidence="3 5" id="KW-1133">Transmembrane helix</keyword>
<feature type="transmembrane region" description="Helical" evidence="5">
    <location>
        <begin position="12"/>
        <end position="32"/>
    </location>
</feature>
<dbReference type="AlphaFoldDB" id="A0A1I1ZLG9"/>
<keyword evidence="4 5" id="KW-0472">Membrane</keyword>
<evidence type="ECO:0000256" key="4">
    <source>
        <dbReference type="ARBA" id="ARBA00023136"/>
    </source>
</evidence>
<evidence type="ECO:0000256" key="1">
    <source>
        <dbReference type="ARBA" id="ARBA00004141"/>
    </source>
</evidence>
<dbReference type="PANTHER" id="PTHR36926">
    <property type="entry name" value="COLICIN V PRODUCTION PROTEIN"/>
    <property type="match status" value="1"/>
</dbReference>
<feature type="transmembrane region" description="Helical" evidence="5">
    <location>
        <begin position="76"/>
        <end position="95"/>
    </location>
</feature>
<dbReference type="EMBL" id="FONX01000001">
    <property type="protein sequence ID" value="SFE32551.1"/>
    <property type="molecule type" value="Genomic_DNA"/>
</dbReference>
<evidence type="ECO:0000256" key="2">
    <source>
        <dbReference type="ARBA" id="ARBA00022692"/>
    </source>
</evidence>
<dbReference type="Pfam" id="PF02674">
    <property type="entry name" value="Colicin_V"/>
    <property type="match status" value="1"/>
</dbReference>
<dbReference type="OrthoDB" id="9810601at2"/>
<evidence type="ECO:0000313" key="6">
    <source>
        <dbReference type="EMBL" id="SFE32551.1"/>
    </source>
</evidence>
<protein>
    <submittedName>
        <fullName evidence="6">Membrane protein required for colicin V production</fullName>
    </submittedName>
</protein>
<keyword evidence="7" id="KW-1185">Reference proteome</keyword>
<evidence type="ECO:0000256" key="3">
    <source>
        <dbReference type="ARBA" id="ARBA00022989"/>
    </source>
</evidence>
<sequence>MDASALDAGWHLAALDWVFLALVLGSLLVGAWRGLVFELISLAGWAAAFVVAQWLASDVGAWLPMGDTQGPFRHAAGFVLVFVGALFFFGFVAWLSKKLVEAVGLRPTDRVLGALFGALRGALLLLALALVASWTPLHEAPWWKTSVAAPMLHKALVQLKPAVPEEFARHMPS</sequence>
<dbReference type="Proteomes" id="UP000199119">
    <property type="component" value="Unassembled WGS sequence"/>
</dbReference>
<dbReference type="GO" id="GO:0016020">
    <property type="term" value="C:membrane"/>
    <property type="evidence" value="ECO:0007669"/>
    <property type="project" value="UniProtKB-SubCell"/>
</dbReference>
<reference evidence="7" key="1">
    <citation type="submission" date="2016-10" db="EMBL/GenBank/DDBJ databases">
        <authorList>
            <person name="Varghese N."/>
            <person name="Submissions S."/>
        </authorList>
    </citation>
    <scope>NUCLEOTIDE SEQUENCE [LARGE SCALE GENOMIC DNA]</scope>
    <source>
        <strain evidence="7">DSM 27981</strain>
    </source>
</reference>
<feature type="transmembrane region" description="Helical" evidence="5">
    <location>
        <begin position="39"/>
        <end position="56"/>
    </location>
</feature>
<feature type="transmembrane region" description="Helical" evidence="5">
    <location>
        <begin position="111"/>
        <end position="134"/>
    </location>
</feature>
<accession>A0A1I1ZLG9</accession>
<evidence type="ECO:0000313" key="7">
    <source>
        <dbReference type="Proteomes" id="UP000199119"/>
    </source>
</evidence>
<dbReference type="RefSeq" id="WP_092936707.1">
    <property type="nucleotide sequence ID" value="NZ_FONX01000001.1"/>
</dbReference>
<dbReference type="STRING" id="1177982.SAMN04489711_101208"/>
<proteinExistence type="predicted"/>
<dbReference type="InterPro" id="IPR003825">
    <property type="entry name" value="Colicin-V_CvpA"/>
</dbReference>
<comment type="subcellular location">
    <subcellularLocation>
        <location evidence="1">Membrane</location>
        <topology evidence="1">Multi-pass membrane protein</topology>
    </subcellularLocation>
</comment>
<dbReference type="GO" id="GO:0009403">
    <property type="term" value="P:toxin biosynthetic process"/>
    <property type="evidence" value="ECO:0007669"/>
    <property type="project" value="InterPro"/>
</dbReference>
<evidence type="ECO:0000256" key="5">
    <source>
        <dbReference type="SAM" id="Phobius"/>
    </source>
</evidence>
<dbReference type="InterPro" id="IPR052719">
    <property type="entry name" value="CvpA-like"/>
</dbReference>